<name>A0A4R6WCF2_9SPHI</name>
<comment type="caution">
    <text evidence="1">The sequence shown here is derived from an EMBL/GenBank/DDBJ whole genome shotgun (WGS) entry which is preliminary data.</text>
</comment>
<organism evidence="1 2">
    <name type="scientific">Sphingobacterium yanglingense</name>
    <dbReference type="NCBI Taxonomy" id="1437280"/>
    <lineage>
        <taxon>Bacteria</taxon>
        <taxon>Pseudomonadati</taxon>
        <taxon>Bacteroidota</taxon>
        <taxon>Sphingobacteriia</taxon>
        <taxon>Sphingobacteriales</taxon>
        <taxon>Sphingobacteriaceae</taxon>
        <taxon>Sphingobacterium</taxon>
    </lineage>
</organism>
<dbReference type="EMBL" id="SNYV01000017">
    <property type="protein sequence ID" value="TDQ75310.1"/>
    <property type="molecule type" value="Genomic_DNA"/>
</dbReference>
<dbReference type="AlphaFoldDB" id="A0A4R6WCF2"/>
<reference evidence="1 2" key="1">
    <citation type="submission" date="2019-03" db="EMBL/GenBank/DDBJ databases">
        <title>Genomic Encyclopedia of Archaeal and Bacterial Type Strains, Phase II (KMG-II): from individual species to whole genera.</title>
        <authorList>
            <person name="Goeker M."/>
        </authorList>
    </citation>
    <scope>NUCLEOTIDE SEQUENCE [LARGE SCALE GENOMIC DNA]</scope>
    <source>
        <strain evidence="1 2">DSM 28353</strain>
    </source>
</reference>
<keyword evidence="2" id="KW-1185">Reference proteome</keyword>
<protein>
    <submittedName>
        <fullName evidence="1">Uncharacterized protein</fullName>
    </submittedName>
</protein>
<sequence>MTLLTHKQFIKTKHTQNGTKITHFIPLSPDLDFSVGVSLVYFTELDM</sequence>
<evidence type="ECO:0000313" key="2">
    <source>
        <dbReference type="Proteomes" id="UP000295292"/>
    </source>
</evidence>
<proteinExistence type="predicted"/>
<evidence type="ECO:0000313" key="1">
    <source>
        <dbReference type="EMBL" id="TDQ75310.1"/>
    </source>
</evidence>
<gene>
    <name evidence="1" type="ORF">CLV99_3910</name>
</gene>
<accession>A0A4R6WCF2</accession>
<dbReference type="Proteomes" id="UP000295292">
    <property type="component" value="Unassembled WGS sequence"/>
</dbReference>